<dbReference type="AlphaFoldDB" id="A0A2U8WNQ1"/>
<organism evidence="1 2">
    <name type="scientific">Methylobacterium terrae</name>
    <dbReference type="NCBI Taxonomy" id="2202827"/>
    <lineage>
        <taxon>Bacteria</taxon>
        <taxon>Pseudomonadati</taxon>
        <taxon>Pseudomonadota</taxon>
        <taxon>Alphaproteobacteria</taxon>
        <taxon>Hyphomicrobiales</taxon>
        <taxon>Methylobacteriaceae</taxon>
        <taxon>Methylobacterium</taxon>
    </lineage>
</organism>
<sequence length="223" mass="24220">MLPIETVRVRNPNAPDTFMTINRSDLQPHHEPWAVQRDQDPAFLAATAAARMDPAERDLMARLFEMVIARRHGFEVSDWRAQPLEDRMALLRAAEVEIANMPEPPADDDGVAGETDEDVFVARYDAPGGPIDATRGPSGAFTLRRDGSVLQTGLMSLDEAQAAAEEIAASEKPVDEPGTDLTVAKGPGGRWFVLRGEERVSKGFATEGEAMTELAARIQGGAR</sequence>
<dbReference type="EMBL" id="CP029553">
    <property type="protein sequence ID" value="AWN47138.1"/>
    <property type="molecule type" value="Genomic_DNA"/>
</dbReference>
<accession>A0A2U8WNQ1</accession>
<protein>
    <submittedName>
        <fullName evidence="1">Uncharacterized protein</fullName>
    </submittedName>
</protein>
<reference evidence="1 2" key="1">
    <citation type="submission" date="2018-05" db="EMBL/GenBank/DDBJ databases">
        <title>Complete Genome Sequence of Methylobacterium sp. 17Sr1-28.</title>
        <authorList>
            <person name="Srinivasan S."/>
        </authorList>
    </citation>
    <scope>NUCLEOTIDE SEQUENCE [LARGE SCALE GENOMIC DNA]</scope>
    <source>
        <strain evidence="1 2">17Sr1-28</strain>
    </source>
</reference>
<evidence type="ECO:0000313" key="1">
    <source>
        <dbReference type="EMBL" id="AWN47138.1"/>
    </source>
</evidence>
<dbReference type="RefSeq" id="WP_109959469.1">
    <property type="nucleotide sequence ID" value="NZ_CP029553.1"/>
</dbReference>
<proteinExistence type="predicted"/>
<dbReference type="Proteomes" id="UP000245444">
    <property type="component" value="Chromosome"/>
</dbReference>
<dbReference type="KEGG" id="mtea:DK419_13125"/>
<name>A0A2U8WNQ1_9HYPH</name>
<gene>
    <name evidence="1" type="ORF">DK419_13125</name>
</gene>
<keyword evidence="2" id="KW-1185">Reference proteome</keyword>
<evidence type="ECO:0000313" key="2">
    <source>
        <dbReference type="Proteomes" id="UP000245444"/>
    </source>
</evidence>